<gene>
    <name evidence="2" type="primary">pcaC</name>
    <name evidence="2" type="ORF">GCM10009090_22590</name>
</gene>
<dbReference type="GO" id="GO:0051920">
    <property type="term" value="F:peroxiredoxin activity"/>
    <property type="evidence" value="ECO:0007669"/>
    <property type="project" value="InterPro"/>
</dbReference>
<evidence type="ECO:0000313" key="3">
    <source>
        <dbReference type="Proteomes" id="UP000623958"/>
    </source>
</evidence>
<reference evidence="2" key="2">
    <citation type="submission" date="2020-09" db="EMBL/GenBank/DDBJ databases">
        <authorList>
            <person name="Sun Q."/>
            <person name="Ohkuma M."/>
        </authorList>
    </citation>
    <scope>NUCLEOTIDE SEQUENCE</scope>
    <source>
        <strain evidence="2">JCM 13306</strain>
    </source>
</reference>
<dbReference type="Gene3D" id="1.20.1290.10">
    <property type="entry name" value="AhpD-like"/>
    <property type="match status" value="1"/>
</dbReference>
<organism evidence="2 3">
    <name type="scientific">Xanthomonas boreopolis</name>
    <dbReference type="NCBI Taxonomy" id="86183"/>
    <lineage>
        <taxon>Bacteria</taxon>
        <taxon>Pseudomonadati</taxon>
        <taxon>Pseudomonadota</taxon>
        <taxon>Gammaproteobacteria</taxon>
        <taxon>Lysobacterales</taxon>
        <taxon>Lysobacteraceae</taxon>
        <taxon>Xanthomonas</taxon>
    </lineage>
</organism>
<dbReference type="PANTHER" id="PTHR33570">
    <property type="entry name" value="4-CARBOXYMUCONOLACTONE DECARBOXYLASE FAMILY PROTEIN"/>
    <property type="match status" value="1"/>
</dbReference>
<reference evidence="2" key="1">
    <citation type="journal article" date="2014" name="Int. J. Syst. Evol. Microbiol.">
        <title>Complete genome sequence of Corynebacterium casei LMG S-19264T (=DSM 44701T), isolated from a smear-ripened cheese.</title>
        <authorList>
            <consortium name="US DOE Joint Genome Institute (JGI-PGF)"/>
            <person name="Walter F."/>
            <person name="Albersmeier A."/>
            <person name="Kalinowski J."/>
            <person name="Ruckert C."/>
        </authorList>
    </citation>
    <scope>NUCLEOTIDE SEQUENCE</scope>
    <source>
        <strain evidence="2">JCM 13306</strain>
    </source>
</reference>
<sequence length="108" mass="11589">MSPPATSPSLEPLRTLAPAFVDLSERVLFGEVWQRPGLSPRDRSLVTVAALAALGRTAQLPFHLELAERNGLARAELSEAMTHLAFYAGWPAAVSALQRLAAADVEAR</sequence>
<accession>A0A919F8P7</accession>
<feature type="domain" description="Carboxymuconolactone decarboxylase-like" evidence="1">
    <location>
        <begin position="18"/>
        <end position="99"/>
    </location>
</feature>
<dbReference type="RefSeq" id="WP_434029401.1">
    <property type="nucleotide sequence ID" value="NZ_BNBA01000016.1"/>
</dbReference>
<keyword evidence="3" id="KW-1185">Reference proteome</keyword>
<dbReference type="InterPro" id="IPR003779">
    <property type="entry name" value="CMD-like"/>
</dbReference>
<comment type="caution">
    <text evidence="2">The sequence shown here is derived from an EMBL/GenBank/DDBJ whole genome shotgun (WGS) entry which is preliminary data.</text>
</comment>
<dbReference type="PANTHER" id="PTHR33570:SF9">
    <property type="entry name" value="BLL4600 PROTEIN"/>
    <property type="match status" value="1"/>
</dbReference>
<dbReference type="InterPro" id="IPR052512">
    <property type="entry name" value="4CMD/NDH-1_regulator"/>
</dbReference>
<dbReference type="AlphaFoldDB" id="A0A919F8P7"/>
<evidence type="ECO:0000259" key="1">
    <source>
        <dbReference type="Pfam" id="PF02627"/>
    </source>
</evidence>
<dbReference type="Proteomes" id="UP000623958">
    <property type="component" value="Unassembled WGS sequence"/>
</dbReference>
<proteinExistence type="predicted"/>
<dbReference type="SUPFAM" id="SSF69118">
    <property type="entry name" value="AhpD-like"/>
    <property type="match status" value="1"/>
</dbReference>
<dbReference type="Pfam" id="PF02627">
    <property type="entry name" value="CMD"/>
    <property type="match status" value="1"/>
</dbReference>
<protein>
    <submittedName>
        <fullName evidence="2">4-carboxymuconolactone decarboxylase</fullName>
    </submittedName>
</protein>
<name>A0A919F8P7_9XANT</name>
<dbReference type="InterPro" id="IPR029032">
    <property type="entry name" value="AhpD-like"/>
</dbReference>
<evidence type="ECO:0000313" key="2">
    <source>
        <dbReference type="EMBL" id="GHH54964.1"/>
    </source>
</evidence>
<dbReference type="EMBL" id="BNBA01000016">
    <property type="protein sequence ID" value="GHH54964.1"/>
    <property type="molecule type" value="Genomic_DNA"/>
</dbReference>